<feature type="compositionally biased region" description="Gly residues" evidence="2">
    <location>
        <begin position="799"/>
        <end position="825"/>
    </location>
</feature>
<keyword evidence="1" id="KW-0175">Coiled coil</keyword>
<dbReference type="EMBL" id="CDMZ01000319">
    <property type="protein sequence ID" value="CEM11715.1"/>
    <property type="molecule type" value="Genomic_DNA"/>
</dbReference>
<feature type="compositionally biased region" description="Gly residues" evidence="2">
    <location>
        <begin position="623"/>
        <end position="632"/>
    </location>
</feature>
<feature type="domain" description="Poly(A) RNA polymerase mitochondrial-like central palm" evidence="3">
    <location>
        <begin position="132"/>
        <end position="278"/>
    </location>
</feature>
<protein>
    <recommendedName>
        <fullName evidence="3">Poly(A) RNA polymerase mitochondrial-like central palm domain-containing protein</fullName>
    </recommendedName>
</protein>
<feature type="compositionally biased region" description="Low complexity" evidence="2">
    <location>
        <begin position="503"/>
        <end position="521"/>
    </location>
</feature>
<dbReference type="GO" id="GO:0043634">
    <property type="term" value="P:polyadenylation-dependent ncRNA catabolic process"/>
    <property type="evidence" value="ECO:0007669"/>
    <property type="project" value="TreeGrafter"/>
</dbReference>
<dbReference type="InterPro" id="IPR054708">
    <property type="entry name" value="MTPAP-like_central"/>
</dbReference>
<feature type="region of interest" description="Disordered" evidence="2">
    <location>
        <begin position="1"/>
        <end position="30"/>
    </location>
</feature>
<name>A0A0G4FET4_9ALVE</name>
<proteinExistence type="predicted"/>
<dbReference type="GO" id="GO:0031499">
    <property type="term" value="C:TRAMP complex"/>
    <property type="evidence" value="ECO:0007669"/>
    <property type="project" value="TreeGrafter"/>
</dbReference>
<feature type="compositionally biased region" description="Basic and acidic residues" evidence="2">
    <location>
        <begin position="659"/>
        <end position="671"/>
    </location>
</feature>
<dbReference type="Pfam" id="PF22600">
    <property type="entry name" value="MTPAP-like_central"/>
    <property type="match status" value="1"/>
</dbReference>
<feature type="region of interest" description="Disordered" evidence="2">
    <location>
        <begin position="552"/>
        <end position="838"/>
    </location>
</feature>
<dbReference type="Gene3D" id="3.30.460.10">
    <property type="entry name" value="Beta Polymerase, domain 2"/>
    <property type="match status" value="1"/>
</dbReference>
<accession>A0A0G4FET4</accession>
<dbReference type="GO" id="GO:0005730">
    <property type="term" value="C:nucleolus"/>
    <property type="evidence" value="ECO:0007669"/>
    <property type="project" value="TreeGrafter"/>
</dbReference>
<dbReference type="SUPFAM" id="SSF81631">
    <property type="entry name" value="PAP/OAS1 substrate-binding domain"/>
    <property type="match status" value="1"/>
</dbReference>
<dbReference type="SUPFAM" id="SSF81301">
    <property type="entry name" value="Nucleotidyltransferase"/>
    <property type="match status" value="1"/>
</dbReference>
<feature type="compositionally biased region" description="Basic and acidic residues" evidence="2">
    <location>
        <begin position="722"/>
        <end position="742"/>
    </location>
</feature>
<dbReference type="InterPro" id="IPR043519">
    <property type="entry name" value="NT_sf"/>
</dbReference>
<evidence type="ECO:0000256" key="1">
    <source>
        <dbReference type="SAM" id="Coils"/>
    </source>
</evidence>
<feature type="region of interest" description="Disordered" evidence="2">
    <location>
        <begin position="471"/>
        <end position="540"/>
    </location>
</feature>
<evidence type="ECO:0000256" key="2">
    <source>
        <dbReference type="SAM" id="MobiDB-lite"/>
    </source>
</evidence>
<dbReference type="Gene3D" id="1.10.1410.10">
    <property type="match status" value="1"/>
</dbReference>
<evidence type="ECO:0000313" key="4">
    <source>
        <dbReference type="EMBL" id="CEM11715.1"/>
    </source>
</evidence>
<dbReference type="GO" id="GO:0003729">
    <property type="term" value="F:mRNA binding"/>
    <property type="evidence" value="ECO:0007669"/>
    <property type="project" value="TreeGrafter"/>
</dbReference>
<gene>
    <name evidence="4" type="ORF">Cvel_3271</name>
</gene>
<feature type="compositionally biased region" description="Acidic residues" evidence="2">
    <location>
        <begin position="608"/>
        <end position="622"/>
    </location>
</feature>
<sequence length="838" mass="91903">MEGGEVPMQDAASSSTSSSSSSSAVRPAEERGLVISGKRLDFSEGLSTVVPYSEELLLQDEEKNKEQQQRNNKLRNLLRSHKEKNPAEVQAAPQSLDFISIEPVRRETGSLEKALPWFIWRPYLADKPFVMLHEELIDLILWLQPSAEEEKARGRVLWRLEKDARELFPDCLLECFGSYYTGLYLPTGDVDVCLRLAGERSWERPWGNARRRSDEQKRHEAWYLKLLAKKLLEKERVSAMEVIEFARVPIVKLVDKDTGLPVDICYEASTSISTSRLVLFALRKIPALRPLILLLKLWLQQRGMDQTYNGGIGSYLLFTMVTFFFQQHPLEGPHKDALKSDYSLGHYLFEFFEFWAYKWNYERNCYDITRGTMEKKHRVFPDAWKDTNRGGGRGDRSRLLSAVSPLEPAVDIGKNSFEIQRAVTGFKSSRQNLMNCILKLSEDVEAERRGRDTLEPRSLLAPSIVSSDDPVFLTRKKRDPRLEKRREDARKRIEEQKEGGETSSSSSSSSSAAAASSSSSSERGTSFEEAEEADPDSAIGAVAGRDLCSLKIGILDPPGLEPGRKKRGGGTSPKRSLSDSGVTGRGRGGRGRTSVEEKGLEPIGSSSDSEDGEEEDSEEDGGEGGMGGGVGGQRKRKSTDREAGNEKRKRKPDSRKGHKGEDKWERVRRLTENGGGFGSDDEDMDSVNGLSSGSGRRGGKASRVDRALNTSDIREKKKKERGGHEGGKGGKKVIKDRGEKGLDAQGRGGKKRGKGKGGQEGAQSFQSGRGRGNRGGSRGGGNPGESNRGRGGRRSGSGPSSGGEGGRGTGRGGGGGGGGGRGRGGGPDRGRQTFVRKR</sequence>
<dbReference type="VEuPathDB" id="CryptoDB:Cvel_3271"/>
<dbReference type="PANTHER" id="PTHR23092:SF15">
    <property type="entry name" value="INACTIVE NON-CANONICAL POLY(A) RNA POLYMERASE PROTEIN TRF4-2-RELATED"/>
    <property type="match status" value="1"/>
</dbReference>
<dbReference type="GO" id="GO:1990817">
    <property type="term" value="F:poly(A) RNA polymerase activity"/>
    <property type="evidence" value="ECO:0007669"/>
    <property type="project" value="InterPro"/>
</dbReference>
<organism evidence="4">
    <name type="scientific">Chromera velia CCMP2878</name>
    <dbReference type="NCBI Taxonomy" id="1169474"/>
    <lineage>
        <taxon>Eukaryota</taxon>
        <taxon>Sar</taxon>
        <taxon>Alveolata</taxon>
        <taxon>Colpodellida</taxon>
        <taxon>Chromeraceae</taxon>
        <taxon>Chromera</taxon>
    </lineage>
</organism>
<feature type="compositionally biased region" description="Low complexity" evidence="2">
    <location>
        <begin position="11"/>
        <end position="24"/>
    </location>
</feature>
<feature type="compositionally biased region" description="Basic and acidic residues" evidence="2">
    <location>
        <begin position="480"/>
        <end position="500"/>
    </location>
</feature>
<dbReference type="InterPro" id="IPR045862">
    <property type="entry name" value="Trf4-like"/>
</dbReference>
<dbReference type="GO" id="GO:0031123">
    <property type="term" value="P:RNA 3'-end processing"/>
    <property type="evidence" value="ECO:0007669"/>
    <property type="project" value="TreeGrafter"/>
</dbReference>
<reference evidence="4" key="1">
    <citation type="submission" date="2014-11" db="EMBL/GenBank/DDBJ databases">
        <authorList>
            <person name="Otto D Thomas"/>
            <person name="Naeem Raeece"/>
        </authorList>
    </citation>
    <scope>NUCLEOTIDE SEQUENCE</scope>
</reference>
<evidence type="ECO:0000259" key="3">
    <source>
        <dbReference type="Pfam" id="PF22600"/>
    </source>
</evidence>
<dbReference type="PANTHER" id="PTHR23092">
    <property type="entry name" value="POLY(A) RNA POLYMERASE"/>
    <property type="match status" value="1"/>
</dbReference>
<feature type="compositionally biased region" description="Gly residues" evidence="2">
    <location>
        <begin position="769"/>
        <end position="783"/>
    </location>
</feature>
<feature type="coiled-coil region" evidence="1">
    <location>
        <begin position="57"/>
        <end position="84"/>
    </location>
</feature>
<dbReference type="AlphaFoldDB" id="A0A0G4FET4"/>
<dbReference type="CDD" id="cd05402">
    <property type="entry name" value="NT_PAP_TUTase"/>
    <property type="match status" value="1"/>
</dbReference>
<feature type="compositionally biased region" description="Basic residues" evidence="2">
    <location>
        <begin position="647"/>
        <end position="658"/>
    </location>
</feature>